<dbReference type="InterPro" id="IPR020835">
    <property type="entry name" value="Catalase_sf"/>
</dbReference>
<sequence>MVYSFMPKSKNHIQDNWRIIDFLSHHLDSLYMFTLLFDDVGFPQDYSYNCSAGRDGNQRLVQGILPARDLHCGDGCDEGKDAFTPKSLGQLSGSSTILKVFNSFPSIKRNGQHHLQELTNSADLSFNAKVAVEEKHCLLAYFASVQKESAFSHFAPPVGHGQLRNPTARSGKRYHHIRCWRFNWIGMCIVEQLNNPLDLEAPQGTVNEMLPLATCLLGENCQVYTRPLLFICQLLCFWKALLHSYLANRILFLIIAQSPNVATRRSSIWKFLSGAIYRGANIGILQQKLQWEWNVGEKTSPDVWVAGIE</sequence>
<evidence type="ECO:0000313" key="1">
    <source>
        <dbReference type="EMBL" id="GMH01949.1"/>
    </source>
</evidence>
<organism evidence="1 2">
    <name type="scientific">Nepenthes gracilis</name>
    <name type="common">Slender pitcher plant</name>
    <dbReference type="NCBI Taxonomy" id="150966"/>
    <lineage>
        <taxon>Eukaryota</taxon>
        <taxon>Viridiplantae</taxon>
        <taxon>Streptophyta</taxon>
        <taxon>Embryophyta</taxon>
        <taxon>Tracheophyta</taxon>
        <taxon>Spermatophyta</taxon>
        <taxon>Magnoliopsida</taxon>
        <taxon>eudicotyledons</taxon>
        <taxon>Gunneridae</taxon>
        <taxon>Pentapetalae</taxon>
        <taxon>Caryophyllales</taxon>
        <taxon>Nepenthaceae</taxon>
        <taxon>Nepenthes</taxon>
    </lineage>
</organism>
<gene>
    <name evidence="1" type="ORF">Nepgr_003788</name>
</gene>
<dbReference type="Gene3D" id="1.20.1370.60">
    <property type="match status" value="1"/>
</dbReference>
<dbReference type="Proteomes" id="UP001279734">
    <property type="component" value="Unassembled WGS sequence"/>
</dbReference>
<protein>
    <submittedName>
        <fullName evidence="1">Uncharacterized protein</fullName>
    </submittedName>
</protein>
<dbReference type="GO" id="GO:0020037">
    <property type="term" value="F:heme binding"/>
    <property type="evidence" value="ECO:0007669"/>
    <property type="project" value="InterPro"/>
</dbReference>
<name>A0AAD3XE56_NEPGR</name>
<accession>A0AAD3XE56</accession>
<evidence type="ECO:0000313" key="2">
    <source>
        <dbReference type="Proteomes" id="UP001279734"/>
    </source>
</evidence>
<proteinExistence type="predicted"/>
<dbReference type="EMBL" id="BSYO01000003">
    <property type="protein sequence ID" value="GMH01949.1"/>
    <property type="molecule type" value="Genomic_DNA"/>
</dbReference>
<dbReference type="SUPFAM" id="SSF56634">
    <property type="entry name" value="Heme-dependent catalase-like"/>
    <property type="match status" value="1"/>
</dbReference>
<keyword evidence="2" id="KW-1185">Reference proteome</keyword>
<dbReference type="AlphaFoldDB" id="A0AAD3XE56"/>
<reference evidence="1" key="1">
    <citation type="submission" date="2023-05" db="EMBL/GenBank/DDBJ databases">
        <title>Nepenthes gracilis genome sequencing.</title>
        <authorList>
            <person name="Fukushima K."/>
        </authorList>
    </citation>
    <scope>NUCLEOTIDE SEQUENCE</scope>
    <source>
        <strain evidence="1">SING2019-196</strain>
    </source>
</reference>
<comment type="caution">
    <text evidence="1">The sequence shown here is derived from an EMBL/GenBank/DDBJ whole genome shotgun (WGS) entry which is preliminary data.</text>
</comment>